<evidence type="ECO:0000313" key="5">
    <source>
        <dbReference type="Proteomes" id="UP000001745"/>
    </source>
</evidence>
<evidence type="ECO:0000256" key="3">
    <source>
        <dbReference type="SAM" id="MobiDB-lite"/>
    </source>
</evidence>
<dbReference type="AlphaFoldDB" id="B8M133"/>
<dbReference type="CDD" id="cd00035">
    <property type="entry name" value="ChtBD1"/>
    <property type="match status" value="1"/>
</dbReference>
<dbReference type="OrthoDB" id="73875at2759"/>
<dbReference type="InterPro" id="IPR017853">
    <property type="entry name" value="GH"/>
</dbReference>
<dbReference type="HOGENOM" id="CLU_934394_0_0_1"/>
<organism evidence="4 5">
    <name type="scientific">Talaromyces stipitatus (strain ATCC 10500 / CBS 375.48 / QM 6759 / NRRL 1006)</name>
    <name type="common">Penicillium stipitatum</name>
    <dbReference type="NCBI Taxonomy" id="441959"/>
    <lineage>
        <taxon>Eukaryota</taxon>
        <taxon>Fungi</taxon>
        <taxon>Dikarya</taxon>
        <taxon>Ascomycota</taxon>
        <taxon>Pezizomycotina</taxon>
        <taxon>Eurotiomycetes</taxon>
        <taxon>Eurotiomycetidae</taxon>
        <taxon>Eurotiales</taxon>
        <taxon>Trichocomaceae</taxon>
        <taxon>Talaromyces</taxon>
        <taxon>Talaromyces sect. Talaromyces</taxon>
    </lineage>
</organism>
<sequence>MRGISWTWREPGDRKDGLYTSPCDNRACCGKSGFCGYSSTYCGTSGTSPNDLSWNNCDAHAECGKDLVSGNRTLWFLWSWLPKWVQYTRLGATNSSTQNRIIGYYESSANRKQCMGININQIPIENLTHLNYAFGYITPGTYEIGAMSGVDASTFFDFIALKSKNSDLKAGLHGPGTAAQPIVFSDEPSPLSRSINLNSLGVGNPSSMKALLICWYSLVALPPPRDIIQQDDVARLKAKRAGGEMEEDPAVTTCVGRVVVSSTRAREALEGADGTDATAATRKTTLKAKPTVVRKPAS</sequence>
<evidence type="ECO:0008006" key="6">
    <source>
        <dbReference type="Google" id="ProtNLM"/>
    </source>
</evidence>
<dbReference type="GO" id="GO:0008061">
    <property type="term" value="F:chitin binding"/>
    <property type="evidence" value="ECO:0007669"/>
    <property type="project" value="UniProtKB-KW"/>
</dbReference>
<dbReference type="PhylomeDB" id="B8M133"/>
<gene>
    <name evidence="4" type="ORF">TSTA_082080</name>
</gene>
<keyword evidence="1" id="KW-0147">Chitin-binding</keyword>
<name>B8M133_TALSN</name>
<evidence type="ECO:0000256" key="2">
    <source>
        <dbReference type="ARBA" id="ARBA00023026"/>
    </source>
</evidence>
<evidence type="ECO:0000313" key="4">
    <source>
        <dbReference type="EMBL" id="EED20975.1"/>
    </source>
</evidence>
<keyword evidence="2" id="KW-0843">Virulence</keyword>
<dbReference type="GeneID" id="8104846"/>
<dbReference type="EMBL" id="EQ962653">
    <property type="protein sequence ID" value="EED20975.1"/>
    <property type="molecule type" value="Genomic_DNA"/>
</dbReference>
<dbReference type="eggNOG" id="KOG2806">
    <property type="taxonomic scope" value="Eukaryota"/>
</dbReference>
<dbReference type="RefSeq" id="XP_002477938.1">
    <property type="nucleotide sequence ID" value="XM_002477893.1"/>
</dbReference>
<dbReference type="VEuPathDB" id="FungiDB:TSTA_082080"/>
<dbReference type="Proteomes" id="UP000001745">
    <property type="component" value="Unassembled WGS sequence"/>
</dbReference>
<dbReference type="Gene3D" id="3.20.20.80">
    <property type="entry name" value="Glycosidases"/>
    <property type="match status" value="1"/>
</dbReference>
<proteinExistence type="predicted"/>
<keyword evidence="5" id="KW-1185">Reference proteome</keyword>
<protein>
    <recommendedName>
        <fullName evidence="6">Chitin-binding type-1 domain-containing protein</fullName>
    </recommendedName>
</protein>
<feature type="compositionally biased region" description="Low complexity" evidence="3">
    <location>
        <begin position="271"/>
        <end position="291"/>
    </location>
</feature>
<accession>B8M133</accession>
<dbReference type="InParanoid" id="B8M133"/>
<evidence type="ECO:0000256" key="1">
    <source>
        <dbReference type="ARBA" id="ARBA00022669"/>
    </source>
</evidence>
<dbReference type="SUPFAM" id="SSF51445">
    <property type="entry name" value="(Trans)glycosidases"/>
    <property type="match status" value="1"/>
</dbReference>
<dbReference type="STRING" id="441959.B8M133"/>
<dbReference type="InterPro" id="IPR036861">
    <property type="entry name" value="Endochitinase-like_sf"/>
</dbReference>
<reference evidence="5" key="1">
    <citation type="journal article" date="2015" name="Genome Announc.">
        <title>Genome sequence of the AIDS-associated pathogen Penicillium marneffei (ATCC18224) and its near taxonomic relative Talaromyces stipitatus (ATCC10500).</title>
        <authorList>
            <person name="Nierman W.C."/>
            <person name="Fedorova-Abrams N.D."/>
            <person name="Andrianopoulos A."/>
        </authorList>
    </citation>
    <scope>NUCLEOTIDE SEQUENCE [LARGE SCALE GENOMIC DNA]</scope>
    <source>
        <strain evidence="5">ATCC 10500 / CBS 375.48 / QM 6759 / NRRL 1006</strain>
    </source>
</reference>
<feature type="region of interest" description="Disordered" evidence="3">
    <location>
        <begin position="269"/>
        <end position="298"/>
    </location>
</feature>
<dbReference type="SUPFAM" id="SSF57016">
    <property type="entry name" value="Plant lectins/antimicrobial peptides"/>
    <property type="match status" value="1"/>
</dbReference>